<dbReference type="GO" id="GO:0007165">
    <property type="term" value="P:signal transduction"/>
    <property type="evidence" value="ECO:0007669"/>
    <property type="project" value="InterPro"/>
</dbReference>
<dbReference type="Pfam" id="PF07647">
    <property type="entry name" value="SAM_2"/>
    <property type="match status" value="1"/>
</dbReference>
<dbReference type="Gene3D" id="3.10.20.90">
    <property type="entry name" value="Phosphatidylinositol 3-kinase Catalytic Subunit, Chain A, domain 1"/>
    <property type="match status" value="1"/>
</dbReference>
<feature type="compositionally biased region" description="Polar residues" evidence="4">
    <location>
        <begin position="590"/>
        <end position="599"/>
    </location>
</feature>
<evidence type="ECO:0000259" key="6">
    <source>
        <dbReference type="PROSITE" id="PS50105"/>
    </source>
</evidence>
<dbReference type="InterPro" id="IPR036028">
    <property type="entry name" value="SH3-like_dom_sf"/>
</dbReference>
<sequence length="659" mass="75571">MDVITPQTWQSQQVAAWMSSIGFNNLEKKIIENEINGELLIHADHTLLKELSIKSVGIRLKILNSIYGLKLKYNVPIEDYDYIPKSIRMEMEKDIILNETKYKIIDNKYKESEQYISKLSGEVKKINEDLKQFKEDIKTLKVIMSNNMNKSELYKVTSSSNINLYALAGESENKNTETIKVYSALEKQECETLYKSLKLTSDDTTETFLTEVLKKYQIKNNITLYRLSINSDRYLENDEHPLEILQNFRAKGIEAQLFLRKINLKEEQKAKLNSVDLNAKSVSLNSIKEDTDKAYVLLAYKKKKDNEVSVEVGEVVEILNRESVDKYRVQKKGGIIGYLPTECIVEKEPGDEMLLYNSPMEGEIRKDYKKNNAYEISLKKGDKIKIHSKFRTWVYVESNKKQGWIPYTVVQLRRPRSLSSPLSQSRSLEDIAKLNELKSEENDKLQHFQVDFGSSSSLLNGRGNNSSNYINEMDENHKSFIMDNTNEKEKNIIGNFLYDAEKEGLKKYPHVPISNSIENLHSHLQYSPTSPGRNGLTLLKTGNMHIRSASSNDSLPSANSMLYAKFHLPVNSRKNSNESFSHGSEKEQNLSHSNSNTPLMQHRNIAGNYNENDADHNNNNKVNAYSKLNDLLSNFSPYDSEGENRKPSASSNKSNPKPY</sequence>
<dbReference type="InterPro" id="IPR029071">
    <property type="entry name" value="Ubiquitin-like_domsf"/>
</dbReference>
<keyword evidence="1 2" id="KW-0728">SH3 domain</keyword>
<dbReference type="InterPro" id="IPR013761">
    <property type="entry name" value="SAM/pointed_sf"/>
</dbReference>
<gene>
    <name evidence="8" type="ORF">BCR32DRAFT_296782</name>
</gene>
<evidence type="ECO:0000256" key="3">
    <source>
        <dbReference type="SAM" id="Coils"/>
    </source>
</evidence>
<dbReference type="SMART" id="SM00454">
    <property type="entry name" value="SAM"/>
    <property type="match status" value="1"/>
</dbReference>
<dbReference type="SMART" id="SM00326">
    <property type="entry name" value="SH3"/>
    <property type="match status" value="2"/>
</dbReference>
<dbReference type="InterPro" id="IPR001452">
    <property type="entry name" value="SH3_domain"/>
</dbReference>
<reference evidence="8 9" key="1">
    <citation type="submission" date="2016-08" db="EMBL/GenBank/DDBJ databases">
        <title>A Parts List for Fungal Cellulosomes Revealed by Comparative Genomics.</title>
        <authorList>
            <consortium name="DOE Joint Genome Institute"/>
            <person name="Haitjema C.H."/>
            <person name="Gilmore S.P."/>
            <person name="Henske J.K."/>
            <person name="Solomon K.V."/>
            <person name="De Groot R."/>
            <person name="Kuo A."/>
            <person name="Mondo S.J."/>
            <person name="Salamov A.A."/>
            <person name="Labutti K."/>
            <person name="Zhao Z."/>
            <person name="Chiniquy J."/>
            <person name="Barry K."/>
            <person name="Brewer H.M."/>
            <person name="Purvine S.O."/>
            <person name="Wright A.T."/>
            <person name="Boxma B."/>
            <person name="Van Alen T."/>
            <person name="Hackstein J.H."/>
            <person name="Baker S.E."/>
            <person name="Grigoriev I.V."/>
            <person name="O'Malley M.A."/>
        </authorList>
    </citation>
    <scope>NUCLEOTIDE SEQUENCE [LARGE SCALE GENOMIC DNA]</scope>
    <source>
        <strain evidence="8 9">S4</strain>
    </source>
</reference>
<name>A0A1Y1WR68_9FUNG</name>
<evidence type="ECO:0008006" key="10">
    <source>
        <dbReference type="Google" id="ProtNLM"/>
    </source>
</evidence>
<dbReference type="Gene3D" id="2.30.30.40">
    <property type="entry name" value="SH3 Domains"/>
    <property type="match status" value="2"/>
</dbReference>
<evidence type="ECO:0000313" key="8">
    <source>
        <dbReference type="EMBL" id="ORX75624.1"/>
    </source>
</evidence>
<dbReference type="CDD" id="cd00174">
    <property type="entry name" value="SH3"/>
    <property type="match status" value="1"/>
</dbReference>
<feature type="domain" description="Ras-associating" evidence="7">
    <location>
        <begin position="175"/>
        <end position="264"/>
    </location>
</feature>
<keyword evidence="3" id="KW-0175">Coiled coil</keyword>
<dbReference type="SUPFAM" id="SSF47769">
    <property type="entry name" value="SAM/Pointed domain"/>
    <property type="match status" value="1"/>
</dbReference>
<dbReference type="SUPFAM" id="SSF50044">
    <property type="entry name" value="SH3-domain"/>
    <property type="match status" value="2"/>
</dbReference>
<evidence type="ECO:0000313" key="9">
    <source>
        <dbReference type="Proteomes" id="UP000193944"/>
    </source>
</evidence>
<protein>
    <recommendedName>
        <fullName evidence="10">SAM domain-containing protein</fullName>
    </recommendedName>
</protein>
<proteinExistence type="predicted"/>
<dbReference type="PROSITE" id="PS50002">
    <property type="entry name" value="SH3"/>
    <property type="match status" value="2"/>
</dbReference>
<evidence type="ECO:0000256" key="1">
    <source>
        <dbReference type="ARBA" id="ARBA00022443"/>
    </source>
</evidence>
<evidence type="ECO:0000256" key="2">
    <source>
        <dbReference type="PROSITE-ProRule" id="PRU00192"/>
    </source>
</evidence>
<organism evidence="8 9">
    <name type="scientific">Anaeromyces robustus</name>
    <dbReference type="NCBI Taxonomy" id="1754192"/>
    <lineage>
        <taxon>Eukaryota</taxon>
        <taxon>Fungi</taxon>
        <taxon>Fungi incertae sedis</taxon>
        <taxon>Chytridiomycota</taxon>
        <taxon>Chytridiomycota incertae sedis</taxon>
        <taxon>Neocallimastigomycetes</taxon>
        <taxon>Neocallimastigales</taxon>
        <taxon>Neocallimastigaceae</taxon>
        <taxon>Anaeromyces</taxon>
    </lineage>
</organism>
<dbReference type="EMBL" id="MCFG01000346">
    <property type="protein sequence ID" value="ORX75624.1"/>
    <property type="molecule type" value="Genomic_DNA"/>
</dbReference>
<keyword evidence="9" id="KW-1185">Reference proteome</keyword>
<dbReference type="Pfam" id="PF00788">
    <property type="entry name" value="RA"/>
    <property type="match status" value="1"/>
</dbReference>
<dbReference type="InterPro" id="IPR001660">
    <property type="entry name" value="SAM"/>
</dbReference>
<dbReference type="PROSITE" id="PS50105">
    <property type="entry name" value="SAM_DOMAIN"/>
    <property type="match status" value="1"/>
</dbReference>
<dbReference type="STRING" id="1754192.A0A1Y1WR68"/>
<dbReference type="PROSITE" id="PS50200">
    <property type="entry name" value="RA"/>
    <property type="match status" value="1"/>
</dbReference>
<dbReference type="InterPro" id="IPR000159">
    <property type="entry name" value="RA_dom"/>
</dbReference>
<evidence type="ECO:0000259" key="5">
    <source>
        <dbReference type="PROSITE" id="PS50002"/>
    </source>
</evidence>
<feature type="domain" description="SH3" evidence="5">
    <location>
        <begin position="357"/>
        <end position="415"/>
    </location>
</feature>
<feature type="compositionally biased region" description="Low complexity" evidence="4">
    <location>
        <begin position="647"/>
        <end position="659"/>
    </location>
</feature>
<dbReference type="AlphaFoldDB" id="A0A1Y1WR68"/>
<reference evidence="8 9" key="2">
    <citation type="submission" date="2016-08" db="EMBL/GenBank/DDBJ databases">
        <title>Pervasive Adenine N6-methylation of Active Genes in Fungi.</title>
        <authorList>
            <consortium name="DOE Joint Genome Institute"/>
            <person name="Mondo S.J."/>
            <person name="Dannebaum R.O."/>
            <person name="Kuo R.C."/>
            <person name="Labutti K."/>
            <person name="Haridas S."/>
            <person name="Kuo A."/>
            <person name="Salamov A."/>
            <person name="Ahrendt S.R."/>
            <person name="Lipzen A."/>
            <person name="Sullivan W."/>
            <person name="Andreopoulos W.B."/>
            <person name="Clum A."/>
            <person name="Lindquist E."/>
            <person name="Daum C."/>
            <person name="Ramamoorthy G.K."/>
            <person name="Gryganskyi A."/>
            <person name="Culley D."/>
            <person name="Magnuson J.K."/>
            <person name="James T.Y."/>
            <person name="O'Malley M.A."/>
            <person name="Stajich J.E."/>
            <person name="Spatafora J.W."/>
            <person name="Visel A."/>
            <person name="Grigoriev I.V."/>
        </authorList>
    </citation>
    <scope>NUCLEOTIDE SEQUENCE [LARGE SCALE GENOMIC DNA]</scope>
    <source>
        <strain evidence="8 9">S4</strain>
    </source>
</reference>
<dbReference type="Proteomes" id="UP000193944">
    <property type="component" value="Unassembled WGS sequence"/>
</dbReference>
<comment type="caution">
    <text evidence="8">The sequence shown here is derived from an EMBL/GenBank/DDBJ whole genome shotgun (WGS) entry which is preliminary data.</text>
</comment>
<feature type="coiled-coil region" evidence="3">
    <location>
        <begin position="116"/>
        <end position="143"/>
    </location>
</feature>
<dbReference type="Pfam" id="PF00018">
    <property type="entry name" value="SH3_1"/>
    <property type="match status" value="1"/>
</dbReference>
<feature type="domain" description="SAM" evidence="6">
    <location>
        <begin position="9"/>
        <end position="72"/>
    </location>
</feature>
<dbReference type="OrthoDB" id="8883818at2759"/>
<accession>A0A1Y1WR68</accession>
<dbReference type="Gene3D" id="1.10.150.50">
    <property type="entry name" value="Transcription Factor, Ets-1"/>
    <property type="match status" value="1"/>
</dbReference>
<evidence type="ECO:0000256" key="4">
    <source>
        <dbReference type="SAM" id="MobiDB-lite"/>
    </source>
</evidence>
<feature type="region of interest" description="Disordered" evidence="4">
    <location>
        <begin position="574"/>
        <end position="601"/>
    </location>
</feature>
<feature type="domain" description="SH3" evidence="5">
    <location>
        <begin position="289"/>
        <end position="349"/>
    </location>
</feature>
<evidence type="ECO:0000259" key="7">
    <source>
        <dbReference type="PROSITE" id="PS50200"/>
    </source>
</evidence>
<feature type="region of interest" description="Disordered" evidence="4">
    <location>
        <begin position="632"/>
        <end position="659"/>
    </location>
</feature>
<dbReference type="SUPFAM" id="SSF54236">
    <property type="entry name" value="Ubiquitin-like"/>
    <property type="match status" value="1"/>
</dbReference>